<gene>
    <name evidence="1" type="ORF">ACFSUF_17540</name>
</gene>
<dbReference type="EMBL" id="JBHUME010000011">
    <property type="protein sequence ID" value="MFD2614215.1"/>
    <property type="molecule type" value="Genomic_DNA"/>
</dbReference>
<evidence type="ECO:0000313" key="1">
    <source>
        <dbReference type="EMBL" id="MFD2614215.1"/>
    </source>
</evidence>
<keyword evidence="2" id="KW-1185">Reference proteome</keyword>
<proteinExistence type="predicted"/>
<dbReference type="Proteomes" id="UP001597541">
    <property type="component" value="Unassembled WGS sequence"/>
</dbReference>
<comment type="caution">
    <text evidence="1">The sequence shown here is derived from an EMBL/GenBank/DDBJ whole genome shotgun (WGS) entry which is preliminary data.</text>
</comment>
<evidence type="ECO:0000313" key="2">
    <source>
        <dbReference type="Proteomes" id="UP001597541"/>
    </source>
</evidence>
<reference evidence="2" key="1">
    <citation type="journal article" date="2019" name="Int. J. Syst. Evol. Microbiol.">
        <title>The Global Catalogue of Microorganisms (GCM) 10K type strain sequencing project: providing services to taxonomists for standard genome sequencing and annotation.</title>
        <authorList>
            <consortium name="The Broad Institute Genomics Platform"/>
            <consortium name="The Broad Institute Genome Sequencing Center for Infectious Disease"/>
            <person name="Wu L."/>
            <person name="Ma J."/>
        </authorList>
    </citation>
    <scope>NUCLEOTIDE SEQUENCE [LARGE SCALE GENOMIC DNA]</scope>
    <source>
        <strain evidence="2">KCTC 3950</strain>
    </source>
</reference>
<organism evidence="1 2">
    <name type="scientific">Paenibacillus gansuensis</name>
    <dbReference type="NCBI Taxonomy" id="306542"/>
    <lineage>
        <taxon>Bacteria</taxon>
        <taxon>Bacillati</taxon>
        <taxon>Bacillota</taxon>
        <taxon>Bacilli</taxon>
        <taxon>Bacillales</taxon>
        <taxon>Paenibacillaceae</taxon>
        <taxon>Paenibacillus</taxon>
    </lineage>
</organism>
<dbReference type="RefSeq" id="WP_377604835.1">
    <property type="nucleotide sequence ID" value="NZ_JBHUME010000011.1"/>
</dbReference>
<protein>
    <submittedName>
        <fullName evidence="1">Uncharacterized protein</fullName>
    </submittedName>
</protein>
<sequence length="78" mass="9512">MEPRWRMIHDFYCILAEQDGDVILDEIVQHYNEYNLCATDKEFIVDMHSMEHDFDELLKFQRRVDYYGDLGYNILLCD</sequence>
<accession>A0ABW5PHE8</accession>
<name>A0ABW5PHE8_9BACL</name>